<evidence type="ECO:0000313" key="1">
    <source>
        <dbReference type="EMBL" id="BBI60516.1"/>
    </source>
</evidence>
<dbReference type="Proteomes" id="UP000320231">
    <property type="component" value="Chromosome"/>
</dbReference>
<sequence>MLAYYVTFYNLISIYSEEVLSPLVIDTPNQHEQAAKHYESIVSLVMNNTPENSQIFLCGMDSKKLSQMKGKGKVHLLEKEHALLEASEYEGLSEKYGSIFE</sequence>
<reference evidence="1 2" key="1">
    <citation type="journal article" date="2019" name="Microbiol. Resour. Announc.">
        <title>Complete Genome Sequence of Halomonas sulfidaeris Strain Esulfide1 Isolated from a Metal Sulfide Rock at a Depth of 2,200 Meters, Obtained Using Nanopore Sequencing.</title>
        <authorList>
            <person name="Saito M."/>
            <person name="Nishigata A."/>
            <person name="Galipon J."/>
            <person name="Arakawa K."/>
        </authorList>
    </citation>
    <scope>NUCLEOTIDE SEQUENCE [LARGE SCALE GENOMIC DNA]</scope>
    <source>
        <strain evidence="1 2">ATCC BAA-803</strain>
    </source>
</reference>
<gene>
    <name evidence="1" type="ORF">HSBAA_18220</name>
</gene>
<dbReference type="AlphaFoldDB" id="A0A455U3C7"/>
<evidence type="ECO:0000313" key="2">
    <source>
        <dbReference type="Proteomes" id="UP000320231"/>
    </source>
</evidence>
<accession>A0A455U3C7</accession>
<dbReference type="KEGG" id="hsr:HSBAA_18220"/>
<name>A0A455U3C7_9GAMM</name>
<protein>
    <submittedName>
        <fullName evidence="1">Uncharacterized protein</fullName>
    </submittedName>
</protein>
<proteinExistence type="predicted"/>
<organism evidence="1 2">
    <name type="scientific">Vreelandella sulfidaeris</name>
    <dbReference type="NCBI Taxonomy" id="115553"/>
    <lineage>
        <taxon>Bacteria</taxon>
        <taxon>Pseudomonadati</taxon>
        <taxon>Pseudomonadota</taxon>
        <taxon>Gammaproteobacteria</taxon>
        <taxon>Oceanospirillales</taxon>
        <taxon>Halomonadaceae</taxon>
        <taxon>Vreelandella</taxon>
    </lineage>
</organism>
<dbReference type="EMBL" id="AP019514">
    <property type="protein sequence ID" value="BBI60516.1"/>
    <property type="molecule type" value="Genomic_DNA"/>
</dbReference>